<keyword evidence="1" id="KW-0812">Transmembrane</keyword>
<accession>A0A6J4VK93</accession>
<evidence type="ECO:0000256" key="1">
    <source>
        <dbReference type="SAM" id="Phobius"/>
    </source>
</evidence>
<feature type="transmembrane region" description="Helical" evidence="1">
    <location>
        <begin position="602"/>
        <end position="621"/>
    </location>
</feature>
<feature type="transmembrane region" description="Helical" evidence="1">
    <location>
        <begin position="186"/>
        <end position="204"/>
    </location>
</feature>
<feature type="transmembrane region" description="Helical" evidence="1">
    <location>
        <begin position="211"/>
        <end position="228"/>
    </location>
</feature>
<feature type="transmembrane region" description="Helical" evidence="1">
    <location>
        <begin position="354"/>
        <end position="376"/>
    </location>
</feature>
<keyword evidence="1" id="KW-0472">Membrane</keyword>
<dbReference type="AlphaFoldDB" id="A0A6J4VK93"/>
<feature type="transmembrane region" description="Helical" evidence="1">
    <location>
        <begin position="412"/>
        <end position="429"/>
    </location>
</feature>
<evidence type="ECO:0000313" key="2">
    <source>
        <dbReference type="EMBL" id="CAA9581206.1"/>
    </source>
</evidence>
<protein>
    <recommendedName>
        <fullName evidence="3">Glycosyltransferase RgtA/B/C/D-like domain-containing protein</fullName>
    </recommendedName>
</protein>
<organism evidence="2">
    <name type="scientific">uncultured Thermomicrobiales bacterium</name>
    <dbReference type="NCBI Taxonomy" id="1645740"/>
    <lineage>
        <taxon>Bacteria</taxon>
        <taxon>Pseudomonadati</taxon>
        <taxon>Thermomicrobiota</taxon>
        <taxon>Thermomicrobia</taxon>
        <taxon>Thermomicrobiales</taxon>
        <taxon>environmental samples</taxon>
    </lineage>
</organism>
<feature type="transmembrane region" description="Helical" evidence="1">
    <location>
        <begin position="234"/>
        <end position="256"/>
    </location>
</feature>
<feature type="transmembrane region" description="Helical" evidence="1">
    <location>
        <begin position="276"/>
        <end position="293"/>
    </location>
</feature>
<evidence type="ECO:0008006" key="3">
    <source>
        <dbReference type="Google" id="ProtNLM"/>
    </source>
</evidence>
<reference evidence="2" key="1">
    <citation type="submission" date="2020-02" db="EMBL/GenBank/DDBJ databases">
        <authorList>
            <person name="Meier V. D."/>
        </authorList>
    </citation>
    <scope>NUCLEOTIDE SEQUENCE</scope>
    <source>
        <strain evidence="2">AVDCRST_MAG18</strain>
    </source>
</reference>
<feature type="transmembrane region" description="Helical" evidence="1">
    <location>
        <begin position="656"/>
        <end position="674"/>
    </location>
</feature>
<feature type="transmembrane region" description="Helical" evidence="1">
    <location>
        <begin position="627"/>
        <end position="644"/>
    </location>
</feature>
<sequence>MKEQLRRTIAALLGSVRRHLHACYGLALVVLVPVLLFAVYQVRLGQTVHVGVLTDDKPYVVRMNSPEKADFGLYRWTTGDSAIRLPGLGRGPYRLTLTMAGSANPDPRVEILVNDTVLQRFALTGGLAEYRVEIPASATASGDVIVRLRGEAFQPRGDARQLGVVLTRVSVEPIGDPGIPLPPDATAIQLWALVLLAYLIAWIAGFGPRGAGIVGGTVAVGMAGLLLANRPWLTVWVATGGLLRAALTGLALAALLRLLLPRLYRLAGLEAGAREVRWPILLAALFFVAHFGGDLHPHTRIVDLFFHVNRYTLVNRDGQLLLLVESREWGTRETIYPPAAYLFMRLVRPFAPDVLTTVLLFIALLEAARLCLVYLIAHRATRDPRAGALAAAVFGIVPMAYLPFSWGIATNVFGAWWITAIFAILTLGYDALRRPLVAGLLTLAATLALLAHPGEFVLASASLGGAIALFGLLERPRFRGSWPVLVGVTVLAAGIAFALLYRLVAADMLAKGAETIAQKLGGGGGGPATATAPAGWRVGGAIDDPIIGLRGYRVTTIPALIRGGLVGYWREAWGYYYLWPPILALAALPLMRGTEALGRLRLASVVWWLVAALFALVGLLLNVYVRYAYYLLPVIAIGAGLSLARLTRAGRWGQVVVALLLVDTTAAGLWFWYLRISVDGH</sequence>
<feature type="transmembrane region" description="Helical" evidence="1">
    <location>
        <begin position="21"/>
        <end position="40"/>
    </location>
</feature>
<feature type="transmembrane region" description="Helical" evidence="1">
    <location>
        <begin position="388"/>
        <end position="406"/>
    </location>
</feature>
<feature type="transmembrane region" description="Helical" evidence="1">
    <location>
        <begin position="485"/>
        <end position="504"/>
    </location>
</feature>
<gene>
    <name evidence="2" type="ORF">AVDCRST_MAG18-3157</name>
</gene>
<feature type="transmembrane region" description="Helical" evidence="1">
    <location>
        <begin position="573"/>
        <end position="590"/>
    </location>
</feature>
<keyword evidence="1" id="KW-1133">Transmembrane helix</keyword>
<proteinExistence type="predicted"/>
<feature type="transmembrane region" description="Helical" evidence="1">
    <location>
        <begin position="436"/>
        <end position="451"/>
    </location>
</feature>
<dbReference type="EMBL" id="CADCWN010000238">
    <property type="protein sequence ID" value="CAA9581206.1"/>
    <property type="molecule type" value="Genomic_DNA"/>
</dbReference>
<name>A0A6J4VK93_9BACT</name>